<evidence type="ECO:0000313" key="2">
    <source>
        <dbReference type="Proteomes" id="UP001152747"/>
    </source>
</evidence>
<keyword evidence="2" id="KW-1185">Reference proteome</keyword>
<name>A0A9P1MTG8_9PELO</name>
<evidence type="ECO:0000313" key="1">
    <source>
        <dbReference type="EMBL" id="CAI5439402.1"/>
    </source>
</evidence>
<protein>
    <submittedName>
        <fullName evidence="1">Uncharacterized protein</fullName>
    </submittedName>
</protein>
<dbReference type="Proteomes" id="UP001152747">
    <property type="component" value="Unassembled WGS sequence"/>
</dbReference>
<accession>A0A9P1MTG8</accession>
<proteinExistence type="predicted"/>
<gene>
    <name evidence="1" type="ORF">CAMP_LOCUS2039</name>
</gene>
<dbReference type="OrthoDB" id="5848974at2759"/>
<organism evidence="1 2">
    <name type="scientific">Caenorhabditis angaria</name>
    <dbReference type="NCBI Taxonomy" id="860376"/>
    <lineage>
        <taxon>Eukaryota</taxon>
        <taxon>Metazoa</taxon>
        <taxon>Ecdysozoa</taxon>
        <taxon>Nematoda</taxon>
        <taxon>Chromadorea</taxon>
        <taxon>Rhabditida</taxon>
        <taxon>Rhabditina</taxon>
        <taxon>Rhabditomorpha</taxon>
        <taxon>Rhabditoidea</taxon>
        <taxon>Rhabditidae</taxon>
        <taxon>Peloderinae</taxon>
        <taxon>Caenorhabditis</taxon>
    </lineage>
</organism>
<dbReference type="AlphaFoldDB" id="A0A9P1MTG8"/>
<sequence length="262" mass="29689">MIRKSNKTPVPFTVFFSNFLTWPLLESEISSKMSDNIGPFELSQAFKFLLAAQLETIAIDGVMPSTHGALSKLLCSCYSKDAEVTDFYQPKTTEEDPENSTTTTTIVEQKKIEKFPKKIAVVEEKKENPIIVEVYDDTMMISTRPNNNNSNNNNRTMIIEDVTDDPEYSSYGNENQEPKEEGAFIEYEKLDKMENPAVFQVGHSTTAINRTYNNIIGTGARSGFRMPTSNSGTKNLDLKDVEDGAKCRIRECRLGWKQHAWR</sequence>
<reference evidence="1" key="1">
    <citation type="submission" date="2022-11" db="EMBL/GenBank/DDBJ databases">
        <authorList>
            <person name="Kikuchi T."/>
        </authorList>
    </citation>
    <scope>NUCLEOTIDE SEQUENCE</scope>
    <source>
        <strain evidence="1">PS1010</strain>
    </source>
</reference>
<comment type="caution">
    <text evidence="1">The sequence shown here is derived from an EMBL/GenBank/DDBJ whole genome shotgun (WGS) entry which is preliminary data.</text>
</comment>
<dbReference type="EMBL" id="CANHGI010000001">
    <property type="protein sequence ID" value="CAI5439402.1"/>
    <property type="molecule type" value="Genomic_DNA"/>
</dbReference>